<feature type="transmembrane region" description="Helical" evidence="1">
    <location>
        <begin position="35"/>
        <end position="57"/>
    </location>
</feature>
<dbReference type="Proteomes" id="UP000220480">
    <property type="component" value="Unassembled WGS sequence"/>
</dbReference>
<comment type="caution">
    <text evidence="2">The sequence shown here is derived from an EMBL/GenBank/DDBJ whole genome shotgun (WGS) entry which is preliminary data.</text>
</comment>
<gene>
    <name evidence="2" type="ORF">CGS59_13675</name>
</gene>
<proteinExistence type="predicted"/>
<evidence type="ECO:0000256" key="1">
    <source>
        <dbReference type="SAM" id="Phobius"/>
    </source>
</evidence>
<feature type="transmembrane region" description="Helical" evidence="1">
    <location>
        <begin position="64"/>
        <end position="83"/>
    </location>
</feature>
<sequence length="262" mass="28177">MKQHTERFTPAALTLSVVTAALADGIPQSVPVRRALWLGAVSTVCLCILSALAAAALRDKAPSLAVRLALTAGLFMELVHTLVQAQGLCTAEFSSMALLGFLPLLLWAGWAVPPASWNASARVLWWFVAVGGVVCLLGLAGQLHWYRLFTPAQPTATGWGVPVYAEYFAGALLCSAWSARHTVWLPVWGFAVQAAALMGSALLFGSGAYPRLELLRAWSSGSFSRMDALLLLLWLLCAVYRASMLCAAIRLLWKQPEAEVQP</sequence>
<reference evidence="2 3" key="1">
    <citation type="journal article" date="2017" name="Front. Microbiol.">
        <title>New Insights into the Diversity of the Genus Faecalibacterium.</title>
        <authorList>
            <person name="Benevides L."/>
            <person name="Burman S."/>
            <person name="Martin R."/>
            <person name="Robert V."/>
            <person name="Thomas M."/>
            <person name="Miquel S."/>
            <person name="Chain F."/>
            <person name="Sokol H."/>
            <person name="Bermudez-Humaran L.G."/>
            <person name="Morrison M."/>
            <person name="Langella P."/>
            <person name="Azevedo V.A."/>
            <person name="Chatel J.M."/>
            <person name="Soares S."/>
        </authorList>
    </citation>
    <scope>NUCLEOTIDE SEQUENCE [LARGE SCALE GENOMIC DNA]</scope>
    <source>
        <strain evidence="2 3">CNCM I 4644</strain>
    </source>
</reference>
<keyword evidence="1" id="KW-1133">Transmembrane helix</keyword>
<keyword evidence="1" id="KW-0472">Membrane</keyword>
<organism evidence="2 3">
    <name type="scientific">Faecalibacterium prausnitzii</name>
    <dbReference type="NCBI Taxonomy" id="853"/>
    <lineage>
        <taxon>Bacteria</taxon>
        <taxon>Bacillati</taxon>
        <taxon>Bacillota</taxon>
        <taxon>Clostridia</taxon>
        <taxon>Eubacteriales</taxon>
        <taxon>Oscillospiraceae</taxon>
        <taxon>Faecalibacterium</taxon>
    </lineage>
</organism>
<feature type="transmembrane region" description="Helical" evidence="1">
    <location>
        <begin position="229"/>
        <end position="253"/>
    </location>
</feature>
<dbReference type="AlphaFoldDB" id="A0A2A7AVM3"/>
<feature type="transmembrane region" description="Helical" evidence="1">
    <location>
        <begin position="124"/>
        <end position="145"/>
    </location>
</feature>
<feature type="transmembrane region" description="Helical" evidence="1">
    <location>
        <begin position="95"/>
        <end position="112"/>
    </location>
</feature>
<evidence type="ECO:0000313" key="2">
    <source>
        <dbReference type="EMBL" id="PDX83159.1"/>
    </source>
</evidence>
<dbReference type="RefSeq" id="WP_097780376.1">
    <property type="nucleotide sequence ID" value="NZ_NMTZ01000027.1"/>
</dbReference>
<name>A0A2A7AVM3_9FIRM</name>
<protein>
    <submittedName>
        <fullName evidence="2">Uncharacterized protein</fullName>
    </submittedName>
</protein>
<feature type="transmembrane region" description="Helical" evidence="1">
    <location>
        <begin position="187"/>
        <end position="209"/>
    </location>
</feature>
<keyword evidence="1" id="KW-0812">Transmembrane</keyword>
<evidence type="ECO:0000313" key="3">
    <source>
        <dbReference type="Proteomes" id="UP000220480"/>
    </source>
</evidence>
<accession>A0A2A7AVM3</accession>
<dbReference type="EMBL" id="NMTZ01000027">
    <property type="protein sequence ID" value="PDX83159.1"/>
    <property type="molecule type" value="Genomic_DNA"/>
</dbReference>